<sequence length="440" mass="49335">MEYLPKSSSILIVGTGTFGLSTAVHLARRGFTNIQCLDRFPYPSLDSAGYDVNKIIGMRNDTALTARVSREALAGWQEPLFESVWHEVGLITAATNDEAIEYCRGAYQSWIDCGEGDNVQWLESAEDFKNLVPQLRHGSIPRWRGFFHKRAGWAYAKEALRIMGDEAARLGVRFAAGKSATMKSLMLDNQGKAMGIVAENGKRWTADRVVLCTGAWSDALVDTEGQLEAKCWTLAHIQLSPDECATFKDIPVVMNLEEGFFFEPSEDGQIKICNEFPGFTHKVTLADGREASEPRSNAQNPEDTIPHQSRREIRDLLAKTIPQFKNRPFVVEKVCWCADTRDRNWLLDVHPHHPRLVVATGDSGSAFKMLPVMGKYISDLVEGKSLDPLLKKAWRWRPDKLSGDQRWGGDGKTRDLKDMKGWKSDDSTPDFVDSAIQARL</sequence>
<evidence type="ECO:0000256" key="2">
    <source>
        <dbReference type="ARBA" id="ARBA00010989"/>
    </source>
</evidence>
<dbReference type="EMBL" id="KN846951">
    <property type="protein sequence ID" value="KIV86820.1"/>
    <property type="molecule type" value="Genomic_DNA"/>
</dbReference>
<dbReference type="InterPro" id="IPR045170">
    <property type="entry name" value="MTOX"/>
</dbReference>
<dbReference type="Gene3D" id="3.50.50.60">
    <property type="entry name" value="FAD/NAD(P)-binding domain"/>
    <property type="match status" value="1"/>
</dbReference>
<evidence type="ECO:0000256" key="3">
    <source>
        <dbReference type="ARBA" id="ARBA00022630"/>
    </source>
</evidence>
<dbReference type="Proteomes" id="UP000053599">
    <property type="component" value="Unassembled WGS sequence"/>
</dbReference>
<name>A0A0D1WDG6_9EURO</name>
<evidence type="ECO:0000256" key="6">
    <source>
        <dbReference type="SAM" id="MobiDB-lite"/>
    </source>
</evidence>
<dbReference type="HOGENOM" id="CLU_007884_0_2_1"/>
<keyword evidence="5" id="KW-0560">Oxidoreductase</keyword>
<feature type="region of interest" description="Disordered" evidence="6">
    <location>
        <begin position="403"/>
        <end position="429"/>
    </location>
</feature>
<dbReference type="InterPro" id="IPR036188">
    <property type="entry name" value="FAD/NAD-bd_sf"/>
</dbReference>
<comment type="similarity">
    <text evidence="2">Belongs to the MSOX/MTOX family.</text>
</comment>
<dbReference type="SUPFAM" id="SSF51905">
    <property type="entry name" value="FAD/NAD(P)-binding domain"/>
    <property type="match status" value="1"/>
</dbReference>
<keyword evidence="4" id="KW-0274">FAD</keyword>
<protein>
    <recommendedName>
        <fullName evidence="7">FAD dependent oxidoreductase domain-containing protein</fullName>
    </recommendedName>
</protein>
<feature type="domain" description="FAD dependent oxidoreductase" evidence="7">
    <location>
        <begin position="10"/>
        <end position="380"/>
    </location>
</feature>
<dbReference type="GO" id="GO:0051698">
    <property type="term" value="F:saccharopine oxidase activity"/>
    <property type="evidence" value="ECO:0007669"/>
    <property type="project" value="TreeGrafter"/>
</dbReference>
<evidence type="ECO:0000313" key="9">
    <source>
        <dbReference type="Proteomes" id="UP000053599"/>
    </source>
</evidence>
<evidence type="ECO:0000259" key="7">
    <source>
        <dbReference type="Pfam" id="PF01266"/>
    </source>
</evidence>
<proteinExistence type="inferred from homology"/>
<evidence type="ECO:0000313" key="8">
    <source>
        <dbReference type="EMBL" id="KIV86820.1"/>
    </source>
</evidence>
<dbReference type="GO" id="GO:0050660">
    <property type="term" value="F:flavin adenine dinucleotide binding"/>
    <property type="evidence" value="ECO:0007669"/>
    <property type="project" value="InterPro"/>
</dbReference>
<dbReference type="PANTHER" id="PTHR10961">
    <property type="entry name" value="PEROXISOMAL SARCOSINE OXIDASE"/>
    <property type="match status" value="1"/>
</dbReference>
<dbReference type="InterPro" id="IPR006076">
    <property type="entry name" value="FAD-dep_OxRdtase"/>
</dbReference>
<gene>
    <name evidence="8" type="ORF">PV11_02405</name>
</gene>
<dbReference type="PANTHER" id="PTHR10961:SF26">
    <property type="entry name" value="L-SACCHAROPINE OXIDASE"/>
    <property type="match status" value="1"/>
</dbReference>
<evidence type="ECO:0000256" key="4">
    <source>
        <dbReference type="ARBA" id="ARBA00022827"/>
    </source>
</evidence>
<evidence type="ECO:0000256" key="5">
    <source>
        <dbReference type="ARBA" id="ARBA00023002"/>
    </source>
</evidence>
<accession>A0A0D1WDG6</accession>
<evidence type="ECO:0000256" key="1">
    <source>
        <dbReference type="ARBA" id="ARBA00001974"/>
    </source>
</evidence>
<comment type="cofactor">
    <cofactor evidence="1">
        <name>FAD</name>
        <dbReference type="ChEBI" id="CHEBI:57692"/>
    </cofactor>
</comment>
<dbReference type="GO" id="GO:0008115">
    <property type="term" value="F:sarcosine oxidase activity"/>
    <property type="evidence" value="ECO:0007669"/>
    <property type="project" value="TreeGrafter"/>
</dbReference>
<feature type="compositionally biased region" description="Basic and acidic residues" evidence="6">
    <location>
        <begin position="403"/>
        <end position="426"/>
    </location>
</feature>
<dbReference type="OrthoDB" id="2219495at2759"/>
<keyword evidence="3" id="KW-0285">Flavoprotein</keyword>
<organism evidence="8 9">
    <name type="scientific">Exophiala sideris</name>
    <dbReference type="NCBI Taxonomy" id="1016849"/>
    <lineage>
        <taxon>Eukaryota</taxon>
        <taxon>Fungi</taxon>
        <taxon>Dikarya</taxon>
        <taxon>Ascomycota</taxon>
        <taxon>Pezizomycotina</taxon>
        <taxon>Eurotiomycetes</taxon>
        <taxon>Chaetothyriomycetidae</taxon>
        <taxon>Chaetothyriales</taxon>
        <taxon>Herpotrichiellaceae</taxon>
        <taxon>Exophiala</taxon>
    </lineage>
</organism>
<dbReference type="Pfam" id="PF01266">
    <property type="entry name" value="DAO"/>
    <property type="match status" value="1"/>
</dbReference>
<dbReference type="AlphaFoldDB" id="A0A0D1WDG6"/>
<dbReference type="STRING" id="1016849.A0A0D1WDG6"/>
<reference evidence="8 9" key="1">
    <citation type="submission" date="2015-01" db="EMBL/GenBank/DDBJ databases">
        <title>The Genome Sequence of Exophiala sideris CBS121828.</title>
        <authorList>
            <consortium name="The Broad Institute Genomics Platform"/>
            <person name="Cuomo C."/>
            <person name="de Hoog S."/>
            <person name="Gorbushina A."/>
            <person name="Stielow B."/>
            <person name="Teixiera M."/>
            <person name="Abouelleil A."/>
            <person name="Chapman S.B."/>
            <person name="Priest M."/>
            <person name="Young S.K."/>
            <person name="Wortman J."/>
            <person name="Nusbaum C."/>
            <person name="Birren B."/>
        </authorList>
    </citation>
    <scope>NUCLEOTIDE SEQUENCE [LARGE SCALE GENOMIC DNA]</scope>
    <source>
        <strain evidence="8 9">CBS 121828</strain>
    </source>
</reference>
<feature type="region of interest" description="Disordered" evidence="6">
    <location>
        <begin position="289"/>
        <end position="309"/>
    </location>
</feature>
<dbReference type="Gene3D" id="3.30.9.10">
    <property type="entry name" value="D-Amino Acid Oxidase, subunit A, domain 2"/>
    <property type="match status" value="1"/>
</dbReference>